<dbReference type="Proteomes" id="UP000503540">
    <property type="component" value="Chromosome"/>
</dbReference>
<feature type="DNA-binding region" description="H-T-H motif" evidence="2">
    <location>
        <begin position="45"/>
        <end position="64"/>
    </location>
</feature>
<feature type="domain" description="HTH tetR-type" evidence="4">
    <location>
        <begin position="24"/>
        <end position="82"/>
    </location>
</feature>
<evidence type="ECO:0000313" key="6">
    <source>
        <dbReference type="Proteomes" id="UP000503540"/>
    </source>
</evidence>
<dbReference type="GO" id="GO:0003700">
    <property type="term" value="F:DNA-binding transcription factor activity"/>
    <property type="evidence" value="ECO:0007669"/>
    <property type="project" value="TreeGrafter"/>
</dbReference>
<dbReference type="RefSeq" id="WP_167475151.1">
    <property type="nucleotide sequence ID" value="NZ_CP046172.1"/>
</dbReference>
<dbReference type="Gene3D" id="1.10.357.10">
    <property type="entry name" value="Tetracycline Repressor, domain 2"/>
    <property type="match status" value="1"/>
</dbReference>
<dbReference type="InterPro" id="IPR050109">
    <property type="entry name" value="HTH-type_TetR-like_transc_reg"/>
</dbReference>
<dbReference type="InterPro" id="IPR001647">
    <property type="entry name" value="HTH_TetR"/>
</dbReference>
<dbReference type="KEGG" id="nah:F5544_23040"/>
<dbReference type="PANTHER" id="PTHR30055">
    <property type="entry name" value="HTH-TYPE TRANSCRIPTIONAL REGULATOR RUTR"/>
    <property type="match status" value="1"/>
</dbReference>
<reference evidence="5 6" key="1">
    <citation type="journal article" date="2019" name="ACS Chem. Biol.">
        <title>Identification and Mobilization of a Cryptic Antibiotic Biosynthesis Gene Locus from a Human-Pathogenic Nocardia Isolate.</title>
        <authorList>
            <person name="Herisse M."/>
            <person name="Ishida K."/>
            <person name="Porter J.L."/>
            <person name="Howden B."/>
            <person name="Hertweck C."/>
            <person name="Stinear T.P."/>
            <person name="Pidot S.J."/>
        </authorList>
    </citation>
    <scope>NUCLEOTIDE SEQUENCE [LARGE SCALE GENOMIC DNA]</scope>
    <source>
        <strain evidence="5 6">AUSMDU00012717</strain>
    </source>
</reference>
<keyword evidence="6" id="KW-1185">Reference proteome</keyword>
<protein>
    <submittedName>
        <fullName evidence="5">TetR family transcriptional regulator</fullName>
    </submittedName>
</protein>
<proteinExistence type="predicted"/>
<accession>A0A6G9YGV2</accession>
<evidence type="ECO:0000313" key="5">
    <source>
        <dbReference type="EMBL" id="QIS12469.1"/>
    </source>
</evidence>
<evidence type="ECO:0000256" key="3">
    <source>
        <dbReference type="SAM" id="MobiDB-lite"/>
    </source>
</evidence>
<dbReference type="PROSITE" id="PS50977">
    <property type="entry name" value="HTH_TETR_2"/>
    <property type="match status" value="1"/>
</dbReference>
<dbReference type="PANTHER" id="PTHR30055:SF226">
    <property type="entry name" value="HTH-TYPE TRANSCRIPTIONAL REGULATOR PKSA"/>
    <property type="match status" value="1"/>
</dbReference>
<evidence type="ECO:0000259" key="4">
    <source>
        <dbReference type="PROSITE" id="PS50977"/>
    </source>
</evidence>
<dbReference type="Pfam" id="PF00440">
    <property type="entry name" value="TetR_N"/>
    <property type="match status" value="1"/>
</dbReference>
<dbReference type="SUPFAM" id="SSF46689">
    <property type="entry name" value="Homeodomain-like"/>
    <property type="match status" value="1"/>
</dbReference>
<sequence length="211" mass="22794">MTESAPLAASSARAQGPGRVAQRRRTRKAIVDATMRLLARGDNPSIAEIAEAADVARRTVYLHFPTLDQLLLDATVGLVSVGADEALGRVGSDDPRVRIAALVDTLARNIGDSLPMGRRLVKLTVDAPESAESRPRRGYRRVRWIEWALEPLREQLSHNAFEDLVSQVALVVGWEAFIVLTDVRGLTPEAAARLCTDAATALIDAAVPRGT</sequence>
<dbReference type="InterPro" id="IPR009057">
    <property type="entry name" value="Homeodomain-like_sf"/>
</dbReference>
<organism evidence="5 6">
    <name type="scientific">Nocardia arthritidis</name>
    <dbReference type="NCBI Taxonomy" id="228602"/>
    <lineage>
        <taxon>Bacteria</taxon>
        <taxon>Bacillati</taxon>
        <taxon>Actinomycetota</taxon>
        <taxon>Actinomycetes</taxon>
        <taxon>Mycobacteriales</taxon>
        <taxon>Nocardiaceae</taxon>
        <taxon>Nocardia</taxon>
    </lineage>
</organism>
<dbReference type="EMBL" id="CP046172">
    <property type="protein sequence ID" value="QIS12469.1"/>
    <property type="molecule type" value="Genomic_DNA"/>
</dbReference>
<gene>
    <name evidence="5" type="ORF">F5544_23040</name>
</gene>
<keyword evidence="1 2" id="KW-0238">DNA-binding</keyword>
<feature type="region of interest" description="Disordered" evidence="3">
    <location>
        <begin position="1"/>
        <end position="25"/>
    </location>
</feature>
<dbReference type="AlphaFoldDB" id="A0A6G9YGV2"/>
<dbReference type="GO" id="GO:0000976">
    <property type="term" value="F:transcription cis-regulatory region binding"/>
    <property type="evidence" value="ECO:0007669"/>
    <property type="project" value="TreeGrafter"/>
</dbReference>
<evidence type="ECO:0000256" key="2">
    <source>
        <dbReference type="PROSITE-ProRule" id="PRU00335"/>
    </source>
</evidence>
<evidence type="ECO:0000256" key="1">
    <source>
        <dbReference type="ARBA" id="ARBA00023125"/>
    </source>
</evidence>
<name>A0A6G9YGV2_9NOCA</name>